<evidence type="ECO:0000313" key="2">
    <source>
        <dbReference type="Proteomes" id="UP000548978"/>
    </source>
</evidence>
<proteinExistence type="predicted"/>
<dbReference type="InterPro" id="IPR038296">
    <property type="entry name" value="ParD_sf"/>
</dbReference>
<dbReference type="Proteomes" id="UP000548978">
    <property type="component" value="Unassembled WGS sequence"/>
</dbReference>
<sequence length="88" mass="9148">MSAKPRTVAVDPETASILDNAVASGRFTSTEEALGHAVRALDTRHRAVSYLNAIADEALADMGDLVDLPTVRTLSDEAINGAAAKRGA</sequence>
<reference evidence="1 2" key="1">
    <citation type="submission" date="2020-08" db="EMBL/GenBank/DDBJ databases">
        <title>Genomic Encyclopedia of Type Strains, Phase IV (KMG-IV): sequencing the most valuable type-strain genomes for metagenomic binning, comparative biology and taxonomic classification.</title>
        <authorList>
            <person name="Goeker M."/>
        </authorList>
    </citation>
    <scope>NUCLEOTIDE SEQUENCE [LARGE SCALE GENOMIC DNA]</scope>
    <source>
        <strain evidence="1 2">DSM 24448</strain>
    </source>
</reference>
<comment type="caution">
    <text evidence="1">The sequence shown here is derived from an EMBL/GenBank/DDBJ whole genome shotgun (WGS) entry which is preliminary data.</text>
</comment>
<dbReference type="RefSeq" id="WP_123286233.1">
    <property type="nucleotide sequence ID" value="NZ_JACIJB010000015.1"/>
</dbReference>
<gene>
    <name evidence="1" type="ORF">FHS65_002509</name>
</gene>
<dbReference type="AlphaFoldDB" id="A0A7W9A5E2"/>
<protein>
    <submittedName>
        <fullName evidence="1">Arc/MetJ-type ribon-helix-helix transcriptional regulator</fullName>
    </submittedName>
</protein>
<name>A0A7W9A5E2_9CAUL</name>
<dbReference type="EMBL" id="JACIJB010000015">
    <property type="protein sequence ID" value="MBB5661739.1"/>
    <property type="molecule type" value="Genomic_DNA"/>
</dbReference>
<accession>A0A7W9A5E2</accession>
<dbReference type="Gene3D" id="6.10.10.120">
    <property type="entry name" value="Antitoxin ParD1-like"/>
    <property type="match status" value="1"/>
</dbReference>
<evidence type="ECO:0000313" key="1">
    <source>
        <dbReference type="EMBL" id="MBB5661739.1"/>
    </source>
</evidence>
<keyword evidence="2" id="KW-1185">Reference proteome</keyword>
<organism evidence="1 2">
    <name type="scientific">Brevundimonas halotolerans</name>
    <dbReference type="NCBI Taxonomy" id="69670"/>
    <lineage>
        <taxon>Bacteria</taxon>
        <taxon>Pseudomonadati</taxon>
        <taxon>Pseudomonadota</taxon>
        <taxon>Alphaproteobacteria</taxon>
        <taxon>Caulobacterales</taxon>
        <taxon>Caulobacteraceae</taxon>
        <taxon>Brevundimonas</taxon>
    </lineage>
</organism>